<organism evidence="1 3">
    <name type="scientific">Priestia megaterium</name>
    <name type="common">Bacillus megaterium</name>
    <dbReference type="NCBI Taxonomy" id="1404"/>
    <lineage>
        <taxon>Bacteria</taxon>
        <taxon>Bacillati</taxon>
        <taxon>Bacillota</taxon>
        <taxon>Bacilli</taxon>
        <taxon>Bacillales</taxon>
        <taxon>Bacillaceae</taxon>
        <taxon>Priestia</taxon>
    </lineage>
</organism>
<evidence type="ECO:0008006" key="4">
    <source>
        <dbReference type="Google" id="ProtNLM"/>
    </source>
</evidence>
<dbReference type="EMBL" id="CP022674">
    <property type="protein sequence ID" value="AXI32674.1"/>
    <property type="molecule type" value="Genomic_DNA"/>
</dbReference>
<evidence type="ECO:0000313" key="3">
    <source>
        <dbReference type="Proteomes" id="UP000253834"/>
    </source>
</evidence>
<reference evidence="1 3" key="1">
    <citation type="submission" date="2017-07" db="EMBL/GenBank/DDBJ databases">
        <title>Isolation and development of strain Bacillus megaterium SR7 for enhanced growth and metabolite production under supercritical carbon dioxide.</title>
        <authorList>
            <person name="Freedman A.J.E."/>
            <person name="Peet K.C."/>
            <person name="Boock J.T."/>
            <person name="Penn K."/>
            <person name="Prather K.L.J."/>
            <person name="Thompson J.R."/>
        </authorList>
    </citation>
    <scope>NUCLEOTIDE SEQUENCE [LARGE SCALE GENOMIC DNA]</scope>
    <source>
        <strain evidence="1 3">SR7</strain>
    </source>
</reference>
<gene>
    <name evidence="1" type="ORF">CIB87_00105</name>
    <name evidence="2" type="ORF">CIB87_28205</name>
</gene>
<dbReference type="AlphaFoldDB" id="A0AA86I0Y8"/>
<protein>
    <recommendedName>
        <fullName evidence="4">Helix-turn-helix domain-containing protein</fullName>
    </recommendedName>
</protein>
<sequence>MSKYHFSHLENYSTFNSVEELNHHVNGFRDKTTETEFKVLWFISKYAVKFIGAAQLKLATIAEGINMSIKTVQRSIDSLVELEALKKVKTTKPIKGGQGANIYQFLPSYDLDVQAQMSKRKKTEKPCDDSVRETNSEKQTAFPLSPKSLKEFNTYTAPETDVDTYYSKPYRSVIETVYQFVKDKKIASKMYGIYLAQIKHLQDCYSQKTLLDTALCAIRTSFMATKGKAIKSITGYFNGVLNNKLDELYQITLEEMWNKNE</sequence>
<accession>A0AA86I0Y8</accession>
<dbReference type="InterPro" id="IPR036388">
    <property type="entry name" value="WH-like_DNA-bd_sf"/>
</dbReference>
<dbReference type="Gene3D" id="1.10.10.10">
    <property type="entry name" value="Winged helix-like DNA-binding domain superfamily/Winged helix DNA-binding domain"/>
    <property type="match status" value="1"/>
</dbReference>
<evidence type="ECO:0000313" key="2">
    <source>
        <dbReference type="EMBL" id="AXI32674.1"/>
    </source>
</evidence>
<dbReference type="EMBL" id="CP022674">
    <property type="protein sequence ID" value="AXI27496.1"/>
    <property type="molecule type" value="Genomic_DNA"/>
</dbReference>
<name>A0AA86I0Y8_PRIMG</name>
<dbReference type="Proteomes" id="UP000253834">
    <property type="component" value="Chromosome"/>
</dbReference>
<evidence type="ECO:0000313" key="1">
    <source>
        <dbReference type="EMBL" id="AXI27496.1"/>
    </source>
</evidence>
<proteinExistence type="predicted"/>
<dbReference type="RefSeq" id="WP_114894135.1">
    <property type="nucleotide sequence ID" value="NZ_CP022674.1"/>
</dbReference>